<organism evidence="2 3">
    <name type="scientific">Portunus trituberculatus</name>
    <name type="common">Swimming crab</name>
    <name type="synonym">Neptunus trituberculatus</name>
    <dbReference type="NCBI Taxonomy" id="210409"/>
    <lineage>
        <taxon>Eukaryota</taxon>
        <taxon>Metazoa</taxon>
        <taxon>Ecdysozoa</taxon>
        <taxon>Arthropoda</taxon>
        <taxon>Crustacea</taxon>
        <taxon>Multicrustacea</taxon>
        <taxon>Malacostraca</taxon>
        <taxon>Eumalacostraca</taxon>
        <taxon>Eucarida</taxon>
        <taxon>Decapoda</taxon>
        <taxon>Pleocyemata</taxon>
        <taxon>Brachyura</taxon>
        <taxon>Eubrachyura</taxon>
        <taxon>Portunoidea</taxon>
        <taxon>Portunidae</taxon>
        <taxon>Portuninae</taxon>
        <taxon>Portunus</taxon>
    </lineage>
</organism>
<name>A0A5B7CQ19_PORTR</name>
<dbReference type="EMBL" id="VSRR010000135">
    <property type="protein sequence ID" value="MPC10901.1"/>
    <property type="molecule type" value="Genomic_DNA"/>
</dbReference>
<evidence type="ECO:0000313" key="2">
    <source>
        <dbReference type="EMBL" id="MPC10901.1"/>
    </source>
</evidence>
<reference evidence="2 3" key="1">
    <citation type="submission" date="2019-05" db="EMBL/GenBank/DDBJ databases">
        <title>Another draft genome of Portunus trituberculatus and its Hox gene families provides insights of decapod evolution.</title>
        <authorList>
            <person name="Jeong J.-H."/>
            <person name="Song I."/>
            <person name="Kim S."/>
            <person name="Choi T."/>
            <person name="Kim D."/>
            <person name="Ryu S."/>
            <person name="Kim W."/>
        </authorList>
    </citation>
    <scope>NUCLEOTIDE SEQUENCE [LARGE SCALE GENOMIC DNA]</scope>
    <source>
        <tissue evidence="2">Muscle</tissue>
    </source>
</reference>
<dbReference type="Proteomes" id="UP000324222">
    <property type="component" value="Unassembled WGS sequence"/>
</dbReference>
<protein>
    <submittedName>
        <fullName evidence="2">Uncharacterized protein</fullName>
    </submittedName>
</protein>
<dbReference type="AlphaFoldDB" id="A0A5B7CQ19"/>
<keyword evidence="3" id="KW-1185">Reference proteome</keyword>
<feature type="region of interest" description="Disordered" evidence="1">
    <location>
        <begin position="141"/>
        <end position="163"/>
    </location>
</feature>
<evidence type="ECO:0000313" key="3">
    <source>
        <dbReference type="Proteomes" id="UP000324222"/>
    </source>
</evidence>
<accession>A0A5B7CQ19</accession>
<sequence length="163" mass="17860">MALSRVLNPRDIGISVVSIAWRDIGPVMVVFANTLPLALVTNVDASGWCLRCVMKLFTRTILGKHGWHSIHWHLVSSVKEHFRGAGATGGCNRAVIVSTPDNGAGKWRTSEGFRRNSNRPTAVLEDLSLPCVCLLDFKGQAAPKERQSAPPQHGERQTDPVRL</sequence>
<comment type="caution">
    <text evidence="2">The sequence shown here is derived from an EMBL/GenBank/DDBJ whole genome shotgun (WGS) entry which is preliminary data.</text>
</comment>
<evidence type="ECO:0000256" key="1">
    <source>
        <dbReference type="SAM" id="MobiDB-lite"/>
    </source>
</evidence>
<feature type="compositionally biased region" description="Basic and acidic residues" evidence="1">
    <location>
        <begin position="143"/>
        <end position="163"/>
    </location>
</feature>
<proteinExistence type="predicted"/>
<gene>
    <name evidence="2" type="ORF">E2C01_003545</name>
</gene>